<gene>
    <name evidence="3" type="primary">LOC113401082</name>
</gene>
<organism evidence="2 3">
    <name type="scientific">Vanessa tameamea</name>
    <name type="common">Kamehameha butterfly</name>
    <dbReference type="NCBI Taxonomy" id="334116"/>
    <lineage>
        <taxon>Eukaryota</taxon>
        <taxon>Metazoa</taxon>
        <taxon>Ecdysozoa</taxon>
        <taxon>Arthropoda</taxon>
        <taxon>Hexapoda</taxon>
        <taxon>Insecta</taxon>
        <taxon>Pterygota</taxon>
        <taxon>Neoptera</taxon>
        <taxon>Endopterygota</taxon>
        <taxon>Lepidoptera</taxon>
        <taxon>Glossata</taxon>
        <taxon>Ditrysia</taxon>
        <taxon>Papilionoidea</taxon>
        <taxon>Nymphalidae</taxon>
        <taxon>Nymphalinae</taxon>
        <taxon>Vanessa</taxon>
    </lineage>
</organism>
<feature type="chain" id="PRO_5047085542" evidence="1">
    <location>
        <begin position="19"/>
        <end position="225"/>
    </location>
</feature>
<evidence type="ECO:0000313" key="3">
    <source>
        <dbReference type="RefSeq" id="XP_064072635.1"/>
    </source>
</evidence>
<evidence type="ECO:0000313" key="2">
    <source>
        <dbReference type="Proteomes" id="UP001652626"/>
    </source>
</evidence>
<dbReference type="GeneID" id="113401082"/>
<dbReference type="Proteomes" id="UP001652626">
    <property type="component" value="Chromosome 2"/>
</dbReference>
<keyword evidence="2" id="KW-1185">Reference proteome</keyword>
<accession>A0ABM4AMU6</accession>
<proteinExistence type="predicted"/>
<name>A0ABM4AMU6_VANTA</name>
<feature type="signal peptide" evidence="1">
    <location>
        <begin position="1"/>
        <end position="18"/>
    </location>
</feature>
<keyword evidence="1" id="KW-0732">Signal</keyword>
<protein>
    <submittedName>
        <fullName evidence="3">Seroin-like isoform X1</fullName>
    </submittedName>
</protein>
<dbReference type="RefSeq" id="XP_064072635.1">
    <property type="nucleotide sequence ID" value="XM_064216565.1"/>
</dbReference>
<evidence type="ECO:0000256" key="1">
    <source>
        <dbReference type="SAM" id="SignalP"/>
    </source>
</evidence>
<reference evidence="2" key="1">
    <citation type="submission" date="2025-05" db="UniProtKB">
        <authorList>
            <consortium name="RefSeq"/>
        </authorList>
    </citation>
    <scope>NUCLEOTIDE SEQUENCE [LARGE SCALE GENOMIC DNA]</scope>
</reference>
<reference evidence="3" key="2">
    <citation type="submission" date="2025-08" db="UniProtKB">
        <authorList>
            <consortium name="RefSeq"/>
        </authorList>
    </citation>
    <scope>IDENTIFICATION</scope>
    <source>
        <tissue evidence="3">Whole body</tissue>
    </source>
</reference>
<sequence length="225" mass="24740">MALTILFITTFIAALANASFVWQDDNNPGNPNMKFFNNKFPKFPNFPNFPQFPTFPSIPPFHHFTFPPFPTIPPIVVLTPEDIAKNKGPNYNGVMVSSVSSSTLDKDGKVIHNNDATIITNNGGVVKKYTFGDNPSKVNVVYQPRIMVPKKPIWQPIIPILPLDPEVLKVYKPENNVNFVGTSSVTFSHASDVNGVKNNAGGTKIITNVNGNVAENIAAFRDNEV</sequence>